<proteinExistence type="predicted"/>
<evidence type="ECO:0000313" key="2">
    <source>
        <dbReference type="Proteomes" id="UP000738325"/>
    </source>
</evidence>
<dbReference type="Proteomes" id="UP000738325">
    <property type="component" value="Unassembled WGS sequence"/>
</dbReference>
<protein>
    <submittedName>
        <fullName evidence="1">Uncharacterized protein</fullName>
    </submittedName>
</protein>
<dbReference type="OrthoDB" id="2436906at2759"/>
<evidence type="ECO:0000313" key="1">
    <source>
        <dbReference type="EMBL" id="KAG0324838.1"/>
    </source>
</evidence>
<gene>
    <name evidence="1" type="ORF">BGZ99_001402</name>
</gene>
<organism evidence="1 2">
    <name type="scientific">Dissophora globulifera</name>
    <dbReference type="NCBI Taxonomy" id="979702"/>
    <lineage>
        <taxon>Eukaryota</taxon>
        <taxon>Fungi</taxon>
        <taxon>Fungi incertae sedis</taxon>
        <taxon>Mucoromycota</taxon>
        <taxon>Mortierellomycotina</taxon>
        <taxon>Mortierellomycetes</taxon>
        <taxon>Mortierellales</taxon>
        <taxon>Mortierellaceae</taxon>
        <taxon>Dissophora</taxon>
    </lineage>
</organism>
<reference evidence="1" key="1">
    <citation type="journal article" date="2020" name="Fungal Divers.">
        <title>Resolving the Mortierellaceae phylogeny through synthesis of multi-gene phylogenetics and phylogenomics.</title>
        <authorList>
            <person name="Vandepol N."/>
            <person name="Liber J."/>
            <person name="Desiro A."/>
            <person name="Na H."/>
            <person name="Kennedy M."/>
            <person name="Barry K."/>
            <person name="Grigoriev I.V."/>
            <person name="Miller A.N."/>
            <person name="O'Donnell K."/>
            <person name="Stajich J.E."/>
            <person name="Bonito G."/>
        </authorList>
    </citation>
    <scope>NUCLEOTIDE SEQUENCE</scope>
    <source>
        <strain evidence="1">REB-010B</strain>
    </source>
</reference>
<keyword evidence="2" id="KW-1185">Reference proteome</keyword>
<dbReference type="EMBL" id="JAAAIP010000135">
    <property type="protein sequence ID" value="KAG0324838.1"/>
    <property type="molecule type" value="Genomic_DNA"/>
</dbReference>
<dbReference type="AlphaFoldDB" id="A0A9P6RQP4"/>
<name>A0A9P6RQP4_9FUNG</name>
<sequence length="104" mass="12082">MDERDIGLAKIVDHLLQKQSLDGMLDESYHVQVSQPSYQYRYLRKSEDEENAVSPVMPSVSETLEWEQVVLHTPTKVARRPSLLEKLKRARDEERGLVSDELED</sequence>
<comment type="caution">
    <text evidence="1">The sequence shown here is derived from an EMBL/GenBank/DDBJ whole genome shotgun (WGS) entry which is preliminary data.</text>
</comment>
<accession>A0A9P6RQP4</accession>